<dbReference type="InterPro" id="IPR045864">
    <property type="entry name" value="aa-tRNA-synth_II/BPL/LPL"/>
</dbReference>
<dbReference type="CDD" id="cd16443">
    <property type="entry name" value="LplA"/>
    <property type="match status" value="1"/>
</dbReference>
<gene>
    <name evidence="2" type="ORF">JOC94_002476</name>
</gene>
<reference evidence="2 3" key="1">
    <citation type="submission" date="2021-01" db="EMBL/GenBank/DDBJ databases">
        <title>Genomic Encyclopedia of Type Strains, Phase IV (KMG-IV): sequencing the most valuable type-strain genomes for metagenomic binning, comparative biology and taxonomic classification.</title>
        <authorList>
            <person name="Goeker M."/>
        </authorList>
    </citation>
    <scope>NUCLEOTIDE SEQUENCE [LARGE SCALE GENOMIC DNA]</scope>
    <source>
        <strain evidence="2 3">DSM 105453</strain>
    </source>
</reference>
<dbReference type="EMBL" id="JAFBFH010000015">
    <property type="protein sequence ID" value="MBM7715488.1"/>
    <property type="molecule type" value="Genomic_DNA"/>
</dbReference>
<keyword evidence="3" id="KW-1185">Reference proteome</keyword>
<dbReference type="EC" id="6.3.1.20" evidence="2"/>
<name>A0ABS2R752_9BACI</name>
<feature type="domain" description="BPL/LPL catalytic" evidence="1">
    <location>
        <begin position="32"/>
        <end position="241"/>
    </location>
</feature>
<dbReference type="RefSeq" id="WP_077113834.1">
    <property type="nucleotide sequence ID" value="NZ_JAFBFH010000015.1"/>
</dbReference>
<dbReference type="PANTHER" id="PTHR43679">
    <property type="entry name" value="OCTANOYLTRANSFERASE LIPM-RELATED"/>
    <property type="match status" value="1"/>
</dbReference>
<dbReference type="Pfam" id="PF21948">
    <property type="entry name" value="LplA-B_cat"/>
    <property type="match status" value="1"/>
</dbReference>
<keyword evidence="2" id="KW-0436">Ligase</keyword>
<dbReference type="InterPro" id="IPR050664">
    <property type="entry name" value="Octanoyltrans_LipM/LipL"/>
</dbReference>
<evidence type="ECO:0000259" key="1">
    <source>
        <dbReference type="PROSITE" id="PS51733"/>
    </source>
</evidence>
<sequence>MYDTWGLLSSGFNDAAVNMAMDEALLNWHSEGKIPPILRFYGWSKPTLSVGHFQRIERTIDLDGVKRNGCEFVRRQTGGSAVLHDDELTYSVVVSEKKDYIPPSIREAYYELSKGIMAGFNNLGINAEYSIPKERFRDRTAVCFERPSDYEMLVNGKKISGHAQTRKKGVLLQHGSIPFTMNKQLLFDLFQFPDEDTRSAKREAFSTKAITIHEASGKSITYEEAQEAFRKGFEEKLGLTLVPFELTDEQWEEVRELADAKYRSDDWNLHFRKKVLASGKK</sequence>
<organism evidence="2 3">
    <name type="scientific">Siminovitchia thermophila</name>
    <dbReference type="NCBI Taxonomy" id="1245522"/>
    <lineage>
        <taxon>Bacteria</taxon>
        <taxon>Bacillati</taxon>
        <taxon>Bacillota</taxon>
        <taxon>Bacilli</taxon>
        <taxon>Bacillales</taxon>
        <taxon>Bacillaceae</taxon>
        <taxon>Siminovitchia</taxon>
    </lineage>
</organism>
<accession>A0ABS2R752</accession>
<evidence type="ECO:0000313" key="2">
    <source>
        <dbReference type="EMBL" id="MBM7715488.1"/>
    </source>
</evidence>
<dbReference type="Proteomes" id="UP000823485">
    <property type="component" value="Unassembled WGS sequence"/>
</dbReference>
<dbReference type="PANTHER" id="PTHR43679:SF2">
    <property type="entry name" value="OCTANOYL-[GCVH]:PROTEIN N-OCTANOYLTRANSFERASE"/>
    <property type="match status" value="1"/>
</dbReference>
<dbReference type="InterPro" id="IPR004143">
    <property type="entry name" value="BPL_LPL_catalytic"/>
</dbReference>
<dbReference type="SUPFAM" id="SSF55681">
    <property type="entry name" value="Class II aaRS and biotin synthetases"/>
    <property type="match status" value="1"/>
</dbReference>
<dbReference type="GO" id="GO:0016979">
    <property type="term" value="F:lipoate-protein ligase activity"/>
    <property type="evidence" value="ECO:0007669"/>
    <property type="project" value="UniProtKB-EC"/>
</dbReference>
<protein>
    <submittedName>
        <fullName evidence="2">Lipoate-protein ligase A</fullName>
        <ecNumber evidence="2">6.3.1.20</ecNumber>
    </submittedName>
</protein>
<dbReference type="Gene3D" id="3.30.930.10">
    <property type="entry name" value="Bira Bifunctional Protein, Domain 2"/>
    <property type="match status" value="1"/>
</dbReference>
<evidence type="ECO:0000313" key="3">
    <source>
        <dbReference type="Proteomes" id="UP000823485"/>
    </source>
</evidence>
<proteinExistence type="predicted"/>
<dbReference type="PROSITE" id="PS51733">
    <property type="entry name" value="BPL_LPL_CATALYTIC"/>
    <property type="match status" value="1"/>
</dbReference>
<comment type="caution">
    <text evidence="2">The sequence shown here is derived from an EMBL/GenBank/DDBJ whole genome shotgun (WGS) entry which is preliminary data.</text>
</comment>